<dbReference type="InterPro" id="IPR029045">
    <property type="entry name" value="ClpP/crotonase-like_dom_sf"/>
</dbReference>
<dbReference type="SUPFAM" id="SSF52096">
    <property type="entry name" value="ClpP/crotonase"/>
    <property type="match status" value="1"/>
</dbReference>
<reference evidence="3" key="1">
    <citation type="submission" date="2020-09" db="EMBL/GenBank/DDBJ databases">
        <title>Draft Genome Sequence of Paenibacillus sp. WST5.</title>
        <authorList>
            <person name="Bao Z."/>
        </authorList>
    </citation>
    <scope>NUCLEOTIDE SEQUENCE</scope>
    <source>
        <strain evidence="3">WST5</strain>
    </source>
</reference>
<evidence type="ECO:0000256" key="1">
    <source>
        <dbReference type="ARBA" id="ARBA00007039"/>
    </source>
</evidence>
<dbReference type="GO" id="GO:0006515">
    <property type="term" value="P:protein quality control for misfolded or incompletely synthesized proteins"/>
    <property type="evidence" value="ECO:0007669"/>
    <property type="project" value="TreeGrafter"/>
</dbReference>
<dbReference type="EMBL" id="JACVVD010000003">
    <property type="protein sequence ID" value="MBD0380207.1"/>
    <property type="molecule type" value="Genomic_DNA"/>
</dbReference>
<dbReference type="GO" id="GO:0004252">
    <property type="term" value="F:serine-type endopeptidase activity"/>
    <property type="evidence" value="ECO:0007669"/>
    <property type="project" value="InterPro"/>
</dbReference>
<evidence type="ECO:0000313" key="4">
    <source>
        <dbReference type="Proteomes" id="UP000650466"/>
    </source>
</evidence>
<dbReference type="GO" id="GO:0051117">
    <property type="term" value="F:ATPase binding"/>
    <property type="evidence" value="ECO:0007669"/>
    <property type="project" value="TreeGrafter"/>
</dbReference>
<keyword evidence="4" id="KW-1185">Reference proteome</keyword>
<keyword evidence="3" id="KW-0645">Protease</keyword>
<dbReference type="PRINTS" id="PR00127">
    <property type="entry name" value="CLPPROTEASEP"/>
</dbReference>
<dbReference type="AlphaFoldDB" id="A0A926KLV4"/>
<dbReference type="GO" id="GO:0004176">
    <property type="term" value="F:ATP-dependent peptidase activity"/>
    <property type="evidence" value="ECO:0007669"/>
    <property type="project" value="InterPro"/>
</dbReference>
<evidence type="ECO:0000256" key="2">
    <source>
        <dbReference type="RuleBase" id="RU003567"/>
    </source>
</evidence>
<dbReference type="PANTHER" id="PTHR10381">
    <property type="entry name" value="ATP-DEPENDENT CLP PROTEASE PROTEOLYTIC SUBUNIT"/>
    <property type="match status" value="1"/>
</dbReference>
<dbReference type="InterPro" id="IPR001907">
    <property type="entry name" value="ClpP"/>
</dbReference>
<protein>
    <recommendedName>
        <fullName evidence="2">ATP-dependent Clp protease proteolytic subunit</fullName>
    </recommendedName>
</protein>
<dbReference type="Pfam" id="PF00574">
    <property type="entry name" value="CLP_protease"/>
    <property type="match status" value="1"/>
</dbReference>
<dbReference type="Proteomes" id="UP000650466">
    <property type="component" value="Unassembled WGS sequence"/>
</dbReference>
<gene>
    <name evidence="3" type="ORF">ICC18_08795</name>
</gene>
<dbReference type="RefSeq" id="WP_188174028.1">
    <property type="nucleotide sequence ID" value="NZ_JACVVD010000003.1"/>
</dbReference>
<comment type="caution">
    <text evidence="3">The sequence shown here is derived from an EMBL/GenBank/DDBJ whole genome shotgun (WGS) entry which is preliminary data.</text>
</comment>
<organism evidence="3 4">
    <name type="scientific">Paenibacillus sedimenti</name>
    <dbReference type="NCBI Taxonomy" id="2770274"/>
    <lineage>
        <taxon>Bacteria</taxon>
        <taxon>Bacillati</taxon>
        <taxon>Bacillota</taxon>
        <taxon>Bacilli</taxon>
        <taxon>Bacillales</taxon>
        <taxon>Paenibacillaceae</taxon>
        <taxon>Paenibacillus</taxon>
    </lineage>
</organism>
<proteinExistence type="inferred from homology"/>
<name>A0A926KLV4_9BACL</name>
<dbReference type="InterPro" id="IPR023562">
    <property type="entry name" value="ClpP/TepA"/>
</dbReference>
<keyword evidence="3" id="KW-0378">Hydrolase</keyword>
<dbReference type="GO" id="GO:0009368">
    <property type="term" value="C:endopeptidase Clp complex"/>
    <property type="evidence" value="ECO:0007669"/>
    <property type="project" value="TreeGrafter"/>
</dbReference>
<dbReference type="Gene3D" id="3.90.226.10">
    <property type="entry name" value="2-enoyl-CoA Hydratase, Chain A, domain 1"/>
    <property type="match status" value="1"/>
</dbReference>
<sequence>MITNERTLYLFDGINKSSVKQIIESILKLNQLDDERDKKEKDFKRVPIDLIINSNGGSVYDGLALINVIDNSKTPVHTYVYGLAASMSLLIAASGHKRYAGRLSTFMYHSVSNHIGGQFERLKNRLDETERLQTIYDEYLISKTKFRLEDLKNVQEHQRDWFISPEEALELGIVDEIT</sequence>
<comment type="similarity">
    <text evidence="1 2">Belongs to the peptidase S14 family.</text>
</comment>
<dbReference type="CDD" id="cd07017">
    <property type="entry name" value="S14_ClpP_2"/>
    <property type="match status" value="1"/>
</dbReference>
<evidence type="ECO:0000313" key="3">
    <source>
        <dbReference type="EMBL" id="MBD0380207.1"/>
    </source>
</evidence>
<dbReference type="PANTHER" id="PTHR10381:SF11">
    <property type="entry name" value="ATP-DEPENDENT CLP PROTEASE PROTEOLYTIC SUBUNIT, MITOCHONDRIAL"/>
    <property type="match status" value="1"/>
</dbReference>
<accession>A0A926KLV4</accession>